<feature type="chain" id="PRO_5045684490" evidence="2">
    <location>
        <begin position="22"/>
        <end position="259"/>
    </location>
</feature>
<sequence length="259" mass="28661">MKTLLALLLSCLGLLAQPALASDNGPRPLVLAYNAFAPWKNYDGQGQPSGPYTEIVRELARRLRLPLRFLNCPLPRCLAAMQQGRADLMIGVQHSPQRARYLDYLEPPFASGNRLALYQRGNDPRVIRRYQDLLPLTVGVVEGVQYQEAFDQDGRLRRDTALTMESSFRKLAAGRIDVLIGNEQQTGLLAASHEFAGRVRRAGLTLDDLRPHRLALAQNSPFHAEKARVSQALQAMLDDGSIARILAGLPLRPAPAVPR</sequence>
<evidence type="ECO:0000256" key="1">
    <source>
        <dbReference type="ARBA" id="ARBA00022729"/>
    </source>
</evidence>
<evidence type="ECO:0000259" key="3">
    <source>
        <dbReference type="SMART" id="SM00062"/>
    </source>
</evidence>
<dbReference type="EMBL" id="JAHDTB010000001">
    <property type="protein sequence ID" value="MBW8286184.1"/>
    <property type="molecule type" value="Genomic_DNA"/>
</dbReference>
<name>A0ABS7F7W5_9NEIS</name>
<evidence type="ECO:0000313" key="5">
    <source>
        <dbReference type="Proteomes" id="UP000711178"/>
    </source>
</evidence>
<dbReference type="Gene3D" id="3.40.190.10">
    <property type="entry name" value="Periplasmic binding protein-like II"/>
    <property type="match status" value="2"/>
</dbReference>
<dbReference type="RefSeq" id="WP_181243344.1">
    <property type="nucleotide sequence ID" value="NZ_CP142381.1"/>
</dbReference>
<evidence type="ECO:0000256" key="2">
    <source>
        <dbReference type="SAM" id="SignalP"/>
    </source>
</evidence>
<protein>
    <submittedName>
        <fullName evidence="4">Transporter substrate-binding domain-containing protein</fullName>
    </submittedName>
</protein>
<dbReference type="InterPro" id="IPR001638">
    <property type="entry name" value="Solute-binding_3/MltF_N"/>
</dbReference>
<proteinExistence type="predicted"/>
<dbReference type="Proteomes" id="UP000711178">
    <property type="component" value="Unassembled WGS sequence"/>
</dbReference>
<feature type="domain" description="Solute-binding protein family 3/N-terminal" evidence="3">
    <location>
        <begin position="28"/>
        <end position="249"/>
    </location>
</feature>
<dbReference type="GeneID" id="89683580"/>
<dbReference type="Pfam" id="PF00497">
    <property type="entry name" value="SBP_bac_3"/>
    <property type="match status" value="1"/>
</dbReference>
<dbReference type="PANTHER" id="PTHR35936:SF25">
    <property type="entry name" value="ABC TRANSPORTER SUBSTRATE-BINDING PROTEIN"/>
    <property type="match status" value="1"/>
</dbReference>
<feature type="signal peptide" evidence="2">
    <location>
        <begin position="1"/>
        <end position="21"/>
    </location>
</feature>
<dbReference type="PANTHER" id="PTHR35936">
    <property type="entry name" value="MEMBRANE-BOUND LYTIC MUREIN TRANSGLYCOSYLASE F"/>
    <property type="match status" value="1"/>
</dbReference>
<reference evidence="4 5" key="1">
    <citation type="submission" date="2021-05" db="EMBL/GenBank/DDBJ databases">
        <title>Draft Whole Genome Sequencing Of Biosensor Chromobacterium violaceum Strain CV026 Reveals A Regulatory RNA In Chromobacterium violaceum Phenotype Regulatory Network.</title>
        <authorList>
            <person name="Hong K.W."/>
            <person name="Chan K.G."/>
            <person name="Chang C.-Y."/>
        </authorList>
    </citation>
    <scope>NUCLEOTIDE SEQUENCE [LARGE SCALE GENOMIC DNA]</scope>
    <source>
        <strain evidence="4 5">ATCC 31532</strain>
    </source>
</reference>
<comment type="caution">
    <text evidence="4">The sequence shown here is derived from an EMBL/GenBank/DDBJ whole genome shotgun (WGS) entry which is preliminary data.</text>
</comment>
<gene>
    <name evidence="4" type="ORF">KIF53_00860</name>
</gene>
<keyword evidence="5" id="KW-1185">Reference proteome</keyword>
<evidence type="ECO:0000313" key="4">
    <source>
        <dbReference type="EMBL" id="MBW8286184.1"/>
    </source>
</evidence>
<keyword evidence="1 2" id="KW-0732">Signal</keyword>
<dbReference type="SMART" id="SM00062">
    <property type="entry name" value="PBPb"/>
    <property type="match status" value="1"/>
</dbReference>
<organism evidence="4 5">
    <name type="scientific">Chromobacterium subtsugae</name>
    <dbReference type="NCBI Taxonomy" id="251747"/>
    <lineage>
        <taxon>Bacteria</taxon>
        <taxon>Pseudomonadati</taxon>
        <taxon>Pseudomonadota</taxon>
        <taxon>Betaproteobacteria</taxon>
        <taxon>Neisseriales</taxon>
        <taxon>Chromobacteriaceae</taxon>
        <taxon>Chromobacterium</taxon>
    </lineage>
</organism>
<accession>A0ABS7F7W5</accession>
<dbReference type="SUPFAM" id="SSF53850">
    <property type="entry name" value="Periplasmic binding protein-like II"/>
    <property type="match status" value="1"/>
</dbReference>